<evidence type="ECO:0000259" key="3">
    <source>
        <dbReference type="PROSITE" id="PS50405"/>
    </source>
</evidence>
<dbReference type="InterPro" id="IPR036282">
    <property type="entry name" value="Glutathione-S-Trfase_C_sf"/>
</dbReference>
<dbReference type="Gene3D" id="3.40.30.10">
    <property type="entry name" value="Glutaredoxin"/>
    <property type="match status" value="1"/>
</dbReference>
<evidence type="ECO:0000313" key="5">
    <source>
        <dbReference type="Proteomes" id="UP001190700"/>
    </source>
</evidence>
<comment type="caution">
    <text evidence="4">The sequence shown here is derived from an EMBL/GenBank/DDBJ whole genome shotgun (WGS) entry which is preliminary data.</text>
</comment>
<evidence type="ECO:0000313" key="4">
    <source>
        <dbReference type="EMBL" id="KAK3287215.1"/>
    </source>
</evidence>
<reference evidence="4 5" key="1">
    <citation type="journal article" date="2015" name="Genome Biol. Evol.">
        <title>Comparative Genomics of a Bacterivorous Green Alga Reveals Evolutionary Causalities and Consequences of Phago-Mixotrophic Mode of Nutrition.</title>
        <authorList>
            <person name="Burns J.A."/>
            <person name="Paasch A."/>
            <person name="Narechania A."/>
            <person name="Kim E."/>
        </authorList>
    </citation>
    <scope>NUCLEOTIDE SEQUENCE [LARGE SCALE GENOMIC DNA]</scope>
    <source>
        <strain evidence="4 5">PLY_AMNH</strain>
    </source>
</reference>
<feature type="domain" description="GST C-terminal" evidence="3">
    <location>
        <begin position="72"/>
        <end position="192"/>
    </location>
</feature>
<feature type="domain" description="GST N-terminal" evidence="2">
    <location>
        <begin position="1"/>
        <end position="65"/>
    </location>
</feature>
<dbReference type="InterPro" id="IPR040079">
    <property type="entry name" value="Glutathione_S-Trfase"/>
</dbReference>
<name>A0AAE0GZF0_9CHLO</name>
<dbReference type="Gene3D" id="1.20.1050.10">
    <property type="match status" value="1"/>
</dbReference>
<evidence type="ECO:0008006" key="6">
    <source>
        <dbReference type="Google" id="ProtNLM"/>
    </source>
</evidence>
<evidence type="ECO:0000256" key="1">
    <source>
        <dbReference type="ARBA" id="ARBA00007409"/>
    </source>
</evidence>
<dbReference type="InterPro" id="IPR010987">
    <property type="entry name" value="Glutathione-S-Trfase_C-like"/>
</dbReference>
<accession>A0AAE0GZF0</accession>
<dbReference type="Proteomes" id="UP001190700">
    <property type="component" value="Unassembled WGS sequence"/>
</dbReference>
<dbReference type="PANTHER" id="PTHR44051">
    <property type="entry name" value="GLUTATHIONE S-TRANSFERASE-RELATED"/>
    <property type="match status" value="1"/>
</dbReference>
<organism evidence="4 5">
    <name type="scientific">Cymbomonas tetramitiformis</name>
    <dbReference type="NCBI Taxonomy" id="36881"/>
    <lineage>
        <taxon>Eukaryota</taxon>
        <taxon>Viridiplantae</taxon>
        <taxon>Chlorophyta</taxon>
        <taxon>Pyramimonadophyceae</taxon>
        <taxon>Pyramimonadales</taxon>
        <taxon>Pyramimonadaceae</taxon>
        <taxon>Cymbomonas</taxon>
    </lineage>
</organism>
<dbReference type="AlphaFoldDB" id="A0AAE0GZF0"/>
<dbReference type="SUPFAM" id="SSF52833">
    <property type="entry name" value="Thioredoxin-like"/>
    <property type="match status" value="1"/>
</dbReference>
<dbReference type="SUPFAM" id="SSF47616">
    <property type="entry name" value="GST C-terminal domain-like"/>
    <property type="match status" value="1"/>
</dbReference>
<dbReference type="PROSITE" id="PS50404">
    <property type="entry name" value="GST_NTER"/>
    <property type="match status" value="1"/>
</dbReference>
<dbReference type="PANTHER" id="PTHR44051:SF8">
    <property type="entry name" value="GLUTATHIONE S-TRANSFERASE GSTA"/>
    <property type="match status" value="1"/>
</dbReference>
<evidence type="ECO:0000259" key="2">
    <source>
        <dbReference type="PROSITE" id="PS50404"/>
    </source>
</evidence>
<protein>
    <recommendedName>
        <fullName evidence="6">Glutathione S-transferase</fullName>
    </recommendedName>
</protein>
<sequence length="192" mass="21427">MLELDALSCIRIEVLTFPDLKKPAYLKDVNPMGTSPAFTSGVDGLRLFESGAILCHLLEVYDTKHEMHPAVGSAQRPVYLQNIFYVLTTVYPTVTQLFLHLLKPVDQQDQTFLASARTKWKDYIAPTLVLELGEKLFLLGDNLSAADLLLGKPLNNANDLGLLDAFPTLKAFFDRVSIRPSFEMAYSADSKF</sequence>
<dbReference type="InterPro" id="IPR004046">
    <property type="entry name" value="GST_C"/>
</dbReference>
<dbReference type="InterPro" id="IPR036249">
    <property type="entry name" value="Thioredoxin-like_sf"/>
</dbReference>
<proteinExistence type="inferred from homology"/>
<dbReference type="EMBL" id="LGRX02000957">
    <property type="protein sequence ID" value="KAK3287215.1"/>
    <property type="molecule type" value="Genomic_DNA"/>
</dbReference>
<keyword evidence="5" id="KW-1185">Reference proteome</keyword>
<dbReference type="SFLD" id="SFLDS00019">
    <property type="entry name" value="Glutathione_Transferase_(cytos"/>
    <property type="match status" value="1"/>
</dbReference>
<comment type="similarity">
    <text evidence="1">Belongs to the GST superfamily.</text>
</comment>
<dbReference type="Pfam" id="PF14497">
    <property type="entry name" value="GST_C_3"/>
    <property type="match status" value="1"/>
</dbReference>
<dbReference type="InterPro" id="IPR004045">
    <property type="entry name" value="Glutathione_S-Trfase_N"/>
</dbReference>
<gene>
    <name evidence="4" type="ORF">CYMTET_5266</name>
</gene>
<dbReference type="PROSITE" id="PS50405">
    <property type="entry name" value="GST_CTER"/>
    <property type="match status" value="1"/>
</dbReference>